<sequence>MKNLTYDSAPTLNTLFFLMAQYGPMAVIPLDLICRDYFSHLPPDKFLRKASLGELPIPIIRMEASQKCHKGVHILDLVNYIDSRREAATKEYKQMHG</sequence>
<protein>
    <submittedName>
        <fullName evidence="1">Pyocin activator PrtN family protein</fullName>
    </submittedName>
</protein>
<evidence type="ECO:0000313" key="2">
    <source>
        <dbReference type="Proteomes" id="UP001061991"/>
    </source>
</evidence>
<gene>
    <name evidence="1" type="ORF">N8E88_15985</name>
</gene>
<proteinExistence type="predicted"/>
<organism evidence="1 2">
    <name type="scientific">Phyllobacterium zundukense</name>
    <dbReference type="NCBI Taxonomy" id="1867719"/>
    <lineage>
        <taxon>Bacteria</taxon>
        <taxon>Pseudomonadati</taxon>
        <taxon>Pseudomonadota</taxon>
        <taxon>Alphaproteobacteria</taxon>
        <taxon>Hyphomicrobiales</taxon>
        <taxon>Phyllobacteriaceae</taxon>
        <taxon>Phyllobacterium</taxon>
    </lineage>
</organism>
<keyword evidence="2" id="KW-1185">Reference proteome</keyword>
<dbReference type="EMBL" id="CP104973">
    <property type="protein sequence ID" value="UXN61558.1"/>
    <property type="molecule type" value="Genomic_DNA"/>
</dbReference>
<dbReference type="Proteomes" id="UP001061991">
    <property type="component" value="Chromosome"/>
</dbReference>
<reference evidence="1" key="1">
    <citation type="submission" date="2022-09" db="EMBL/GenBank/DDBJ databases">
        <title>Interaction between co-microsymbionts with complementary sets of symbiotic genes in legume-rhizobium systems.</title>
        <authorList>
            <person name="Safronova V."/>
            <person name="Sazanova A."/>
            <person name="Afonin A."/>
            <person name="Chirak E."/>
        </authorList>
    </citation>
    <scope>NUCLEOTIDE SEQUENCE</scope>
    <source>
        <strain evidence="1">A18/3m</strain>
    </source>
</reference>
<evidence type="ECO:0000313" key="1">
    <source>
        <dbReference type="EMBL" id="UXN61558.1"/>
    </source>
</evidence>
<accession>A0ACD4D6X7</accession>
<name>A0ACD4D6X7_9HYPH</name>